<proteinExistence type="predicted"/>
<feature type="transmembrane region" description="Helical" evidence="1">
    <location>
        <begin position="245"/>
        <end position="263"/>
    </location>
</feature>
<feature type="transmembrane region" description="Helical" evidence="1">
    <location>
        <begin position="121"/>
        <end position="143"/>
    </location>
</feature>
<feature type="transmembrane region" description="Helical" evidence="1">
    <location>
        <begin position="94"/>
        <end position="115"/>
    </location>
</feature>
<feature type="transmembrane region" description="Helical" evidence="1">
    <location>
        <begin position="155"/>
        <end position="174"/>
    </location>
</feature>
<keyword evidence="3" id="KW-1185">Reference proteome</keyword>
<dbReference type="RefSeq" id="WP_230757275.1">
    <property type="nucleotide sequence ID" value="NZ_JAINWA010000003.1"/>
</dbReference>
<dbReference type="Proteomes" id="UP001198163">
    <property type="component" value="Unassembled WGS sequence"/>
</dbReference>
<feature type="transmembrane region" description="Helical" evidence="1">
    <location>
        <begin position="222"/>
        <end position="239"/>
    </location>
</feature>
<evidence type="ECO:0000313" key="2">
    <source>
        <dbReference type="EMBL" id="MCD1655674.1"/>
    </source>
</evidence>
<feature type="transmembrane region" description="Helical" evidence="1">
    <location>
        <begin position="194"/>
        <end position="215"/>
    </location>
</feature>
<keyword evidence="1" id="KW-1133">Transmembrane helix</keyword>
<gene>
    <name evidence="2" type="ORF">K7J14_13330</name>
</gene>
<dbReference type="EMBL" id="JAINWA010000003">
    <property type="protein sequence ID" value="MCD1655674.1"/>
    <property type="molecule type" value="Genomic_DNA"/>
</dbReference>
<keyword evidence="1" id="KW-0472">Membrane</keyword>
<protein>
    <submittedName>
        <fullName evidence="2">Uncharacterized protein</fullName>
    </submittedName>
</protein>
<organism evidence="2 3">
    <name type="scientific">Teretinema zuelzerae</name>
    <dbReference type="NCBI Taxonomy" id="156"/>
    <lineage>
        <taxon>Bacteria</taxon>
        <taxon>Pseudomonadati</taxon>
        <taxon>Spirochaetota</taxon>
        <taxon>Spirochaetia</taxon>
        <taxon>Spirochaetales</taxon>
        <taxon>Treponemataceae</taxon>
        <taxon>Teretinema</taxon>
    </lineage>
</organism>
<reference evidence="2" key="1">
    <citation type="submission" date="2021-08" db="EMBL/GenBank/DDBJ databases">
        <title>Comparative analyses of Brucepasteria parasyntrophica and Teretinema zuelzerae.</title>
        <authorList>
            <person name="Song Y."/>
            <person name="Brune A."/>
        </authorList>
    </citation>
    <scope>NUCLEOTIDE SEQUENCE</scope>
    <source>
        <strain evidence="2">DSM 1903</strain>
    </source>
</reference>
<accession>A0AAE3EJ49</accession>
<evidence type="ECO:0000313" key="3">
    <source>
        <dbReference type="Proteomes" id="UP001198163"/>
    </source>
</evidence>
<sequence>MTIATRNRFFKLAIAVSALLSAAAIGIAVTALTGGRLPVEIPGVRVLSPPRGLPFSQWSPAASLIHLAAFPFFSLIWLIYIYRGFEKTQSSEMIFFAASVFAVSFEMLRIVIPLTGVDGGYLITVISRVSLFSRIFFLLSILSSGLFNSAQTAQMIGSSIFLLGFISFSLSQSIPINSMAPTSNFILLTGYPAILSLFFACIGALAILSYLILGITRATKEYFSCAGGLALLIPGYFLLILADNWLYAISGAALLNFGTWLYMDRMHRYYLWQ</sequence>
<feature type="transmembrane region" description="Helical" evidence="1">
    <location>
        <begin position="12"/>
        <end position="32"/>
    </location>
</feature>
<feature type="transmembrane region" description="Helical" evidence="1">
    <location>
        <begin position="61"/>
        <end position="82"/>
    </location>
</feature>
<name>A0AAE3EJ49_9SPIR</name>
<comment type="caution">
    <text evidence="2">The sequence shown here is derived from an EMBL/GenBank/DDBJ whole genome shotgun (WGS) entry which is preliminary data.</text>
</comment>
<keyword evidence="1" id="KW-0812">Transmembrane</keyword>
<dbReference type="AlphaFoldDB" id="A0AAE3EJ49"/>
<evidence type="ECO:0000256" key="1">
    <source>
        <dbReference type="SAM" id="Phobius"/>
    </source>
</evidence>